<dbReference type="CDD" id="cd04301">
    <property type="entry name" value="NAT_SF"/>
    <property type="match status" value="1"/>
</dbReference>
<dbReference type="Pfam" id="PF00583">
    <property type="entry name" value="Acetyltransf_1"/>
    <property type="match status" value="1"/>
</dbReference>
<dbReference type="InterPro" id="IPR000182">
    <property type="entry name" value="GNAT_dom"/>
</dbReference>
<dbReference type="InterPro" id="IPR016181">
    <property type="entry name" value="Acyl_CoA_acyltransferase"/>
</dbReference>
<dbReference type="SUPFAM" id="SSF55729">
    <property type="entry name" value="Acyl-CoA N-acyltransferases (Nat)"/>
    <property type="match status" value="1"/>
</dbReference>
<proteinExistence type="predicted"/>
<dbReference type="PROSITE" id="PS51186">
    <property type="entry name" value="GNAT"/>
    <property type="match status" value="1"/>
</dbReference>
<dbReference type="GO" id="GO:0016747">
    <property type="term" value="F:acyltransferase activity, transferring groups other than amino-acyl groups"/>
    <property type="evidence" value="ECO:0007669"/>
    <property type="project" value="InterPro"/>
</dbReference>
<dbReference type="AlphaFoldDB" id="A0AAJ4LWJ7"/>
<evidence type="ECO:0000313" key="2">
    <source>
        <dbReference type="EMBL" id="QPL56182.1"/>
    </source>
</evidence>
<dbReference type="Gene3D" id="3.40.630.30">
    <property type="match status" value="1"/>
</dbReference>
<accession>A0AAJ4LWJ7</accession>
<name>A0AAJ4LWJ7_9VIBR</name>
<dbReference type="Proteomes" id="UP000594435">
    <property type="component" value="Chromosome 2"/>
</dbReference>
<evidence type="ECO:0000259" key="1">
    <source>
        <dbReference type="PROSITE" id="PS51186"/>
    </source>
</evidence>
<dbReference type="EMBL" id="CP065218">
    <property type="protein sequence ID" value="QPL56182.1"/>
    <property type="molecule type" value="Genomic_DNA"/>
</dbReference>
<protein>
    <submittedName>
        <fullName evidence="2">GNAT family N-acetyltransferase</fullName>
    </submittedName>
</protein>
<evidence type="ECO:0000313" key="3">
    <source>
        <dbReference type="Proteomes" id="UP000594435"/>
    </source>
</evidence>
<feature type="domain" description="N-acetyltransferase" evidence="1">
    <location>
        <begin position="1"/>
        <end position="141"/>
    </location>
</feature>
<organism evidence="2 3">
    <name type="scientific">Vibrio navarrensis</name>
    <dbReference type="NCBI Taxonomy" id="29495"/>
    <lineage>
        <taxon>Bacteria</taxon>
        <taxon>Pseudomonadati</taxon>
        <taxon>Pseudomonadota</taxon>
        <taxon>Gammaproteobacteria</taxon>
        <taxon>Vibrionales</taxon>
        <taxon>Vibrionaceae</taxon>
        <taxon>Vibrio</taxon>
    </lineage>
</organism>
<reference evidence="2 3" key="1">
    <citation type="submission" date="2020-11" db="EMBL/GenBank/DDBJ databases">
        <title>Complete and Circularized Genome Assembly of a human isolate of Vibrio navarrensis biotype pommerensis with MiSeq and MinION Sequence Data.</title>
        <authorList>
            <person name="Schwartz K."/>
            <person name="Borowiak M."/>
            <person name="Deneke C."/>
            <person name="Balau V."/>
            <person name="Metelmann C."/>
            <person name="Strauch E."/>
        </authorList>
    </citation>
    <scope>NUCLEOTIDE SEQUENCE [LARGE SCALE GENOMIC DNA]</scope>
    <source>
        <strain evidence="2 3">20-VB00237</strain>
    </source>
</reference>
<gene>
    <name evidence="2" type="ORF">I3X05_18975</name>
</gene>
<sequence>MTMTTEFTFDLQPDDFETIRSGIRAYNLQHLPSGEVTRIGCFVRDEEGKMVGGLTGNLFANTVFVEFLWLDENHRKGGLGTQLMQRLEAEVKPKGITDLYLDTFSFQALGFYLKLGFEKVGEYRGFPAEGISKYFLQKRIQPEYGNG</sequence>